<evidence type="ECO:0000313" key="3">
    <source>
        <dbReference type="EMBL" id="OEV33919.1"/>
    </source>
</evidence>
<feature type="compositionally biased region" description="Basic and acidic residues" evidence="1">
    <location>
        <begin position="63"/>
        <end position="76"/>
    </location>
</feature>
<reference evidence="2" key="1">
    <citation type="journal article" date="2014" name="Int. J. Syst. Evol. Microbiol.">
        <title>Complete genome sequence of Corynebacterium casei LMG S-19264T (=DSM 44701T), isolated from a smear-ripened cheese.</title>
        <authorList>
            <consortium name="US DOE Joint Genome Institute (JGI-PGF)"/>
            <person name="Walter F."/>
            <person name="Albersmeier A."/>
            <person name="Kalinowski J."/>
            <person name="Ruckert C."/>
        </authorList>
    </citation>
    <scope>NUCLEOTIDE SEQUENCE</scope>
    <source>
        <strain evidence="2">JCM 4434</strain>
    </source>
</reference>
<accession>A0A8H9HQN3</accession>
<evidence type="ECO:0000313" key="4">
    <source>
        <dbReference type="Proteomes" id="UP000037395"/>
    </source>
</evidence>
<sequence length="121" mass="12413">MGFIVGVGCVVAAVIGLVALASWQLRSESSPRRHERSPGVGVGGGGGLDELYALFSPGKRIQVEQRREQATRRDDTQAGAPPHFGVDLERGVAVLRHDSSDGNSGSSGSSGIGGSSADARV</sequence>
<evidence type="ECO:0000313" key="2">
    <source>
        <dbReference type="EMBL" id="GGU74140.1"/>
    </source>
</evidence>
<keyword evidence="4" id="KW-1185">Reference proteome</keyword>
<reference evidence="3 4" key="2">
    <citation type="submission" date="2014-07" db="EMBL/GenBank/DDBJ databases">
        <authorList>
            <person name="Zhang J.E."/>
            <person name="Yang H."/>
            <person name="Guo J."/>
            <person name="Deng Z."/>
            <person name="Luo H."/>
            <person name="Luo M."/>
            <person name="Zhao B."/>
        </authorList>
    </citation>
    <scope>NUCLEOTIDE SEQUENCE [LARGE SCALE GENOMIC DNA]</scope>
    <source>
        <strain evidence="3">ATCC 10762</strain>
        <strain evidence="4">ATCC 10762 / DSM 40127 / CCM 3239 / JCM 4008 / LMG 5968 / NBRC 12843 / NCIMB 8234 / A-377</strain>
    </source>
</reference>
<dbReference type="AlphaFoldDB" id="A0A1E7MZQ8"/>
<dbReference type="OrthoDB" id="3692692at2"/>
<comment type="caution">
    <text evidence="3">The sequence shown here is derived from an EMBL/GenBank/DDBJ whole genome shotgun (WGS) entry which is preliminary data.</text>
</comment>
<dbReference type="EMBL" id="JPRF03000054">
    <property type="protein sequence ID" value="OEV33919.1"/>
    <property type="molecule type" value="Genomic_DNA"/>
</dbReference>
<dbReference type="Pfam" id="PF19690">
    <property type="entry name" value="DUF6191"/>
    <property type="match status" value="1"/>
</dbReference>
<organism evidence="3 4">
    <name type="scientific">Kitasatospora aureofaciens</name>
    <name type="common">Streptomyces aureofaciens</name>
    <dbReference type="NCBI Taxonomy" id="1894"/>
    <lineage>
        <taxon>Bacteria</taxon>
        <taxon>Bacillati</taxon>
        <taxon>Actinomycetota</taxon>
        <taxon>Actinomycetes</taxon>
        <taxon>Kitasatosporales</taxon>
        <taxon>Streptomycetaceae</taxon>
        <taxon>Kitasatospora</taxon>
    </lineage>
</organism>
<protein>
    <submittedName>
        <fullName evidence="3">Uncharacterized protein</fullName>
    </submittedName>
</protein>
<feature type="region of interest" description="Disordered" evidence="1">
    <location>
        <begin position="63"/>
        <end position="121"/>
    </location>
</feature>
<name>A0A1E7MZQ8_KITAU</name>
<dbReference type="InterPro" id="IPR045684">
    <property type="entry name" value="DUF6191"/>
</dbReference>
<dbReference type="Proteomes" id="UP000610124">
    <property type="component" value="Unassembled WGS sequence"/>
</dbReference>
<dbReference type="GeneID" id="97485839"/>
<dbReference type="RefSeq" id="WP_037829286.1">
    <property type="nucleotide sequence ID" value="NZ_BMUB01000005.1"/>
</dbReference>
<dbReference type="Proteomes" id="UP000037395">
    <property type="component" value="Unassembled WGS sequence"/>
</dbReference>
<reference evidence="3" key="4">
    <citation type="submission" date="2016-08" db="EMBL/GenBank/DDBJ databases">
        <title>Sequencing, Assembly and Comparative Genomics of S. aureofaciens ATCC 10762.</title>
        <authorList>
            <person name="Gradnigo J.S."/>
            <person name="Johnson N."/>
            <person name="Somerville G.A."/>
        </authorList>
    </citation>
    <scope>NUCLEOTIDE SEQUENCE [LARGE SCALE GENOMIC DNA]</scope>
    <source>
        <strain evidence="3">ATCC 10762</strain>
    </source>
</reference>
<dbReference type="KEGG" id="kau:B6264_01415"/>
<reference evidence="2" key="5">
    <citation type="submission" date="2020-09" db="EMBL/GenBank/DDBJ databases">
        <authorList>
            <person name="Sun Q."/>
            <person name="Ohkuma M."/>
        </authorList>
    </citation>
    <scope>NUCLEOTIDE SEQUENCE</scope>
    <source>
        <strain evidence="2">JCM 4434</strain>
    </source>
</reference>
<proteinExistence type="predicted"/>
<evidence type="ECO:0000256" key="1">
    <source>
        <dbReference type="SAM" id="MobiDB-lite"/>
    </source>
</evidence>
<feature type="region of interest" description="Disordered" evidence="1">
    <location>
        <begin position="27"/>
        <end position="46"/>
    </location>
</feature>
<accession>A0A1E7MZQ8</accession>
<feature type="compositionally biased region" description="Basic and acidic residues" evidence="1">
    <location>
        <begin position="86"/>
        <end position="100"/>
    </location>
</feature>
<reference evidence="4" key="3">
    <citation type="submission" date="2016-08" db="EMBL/GenBank/DDBJ databases">
        <title>Sequencing, assembly and comparative genomics of S. aureofaciens ATCC 10762.</title>
        <authorList>
            <person name="Gradnigo J.S."/>
            <person name="Johnson N."/>
            <person name="Somerville G.A."/>
        </authorList>
    </citation>
    <scope>NUCLEOTIDE SEQUENCE [LARGE SCALE GENOMIC DNA]</scope>
    <source>
        <strain evidence="4">ATCC 10762 / DSM 40127 / CCM 3239 / JCM 4008 / LMG 5968 / NBRC 12843 / NCIMB 8234 / A-377</strain>
    </source>
</reference>
<dbReference type="EMBL" id="BMUB01000005">
    <property type="protein sequence ID" value="GGU74140.1"/>
    <property type="molecule type" value="Genomic_DNA"/>
</dbReference>
<gene>
    <name evidence="2" type="ORF">GCM10010502_27410</name>
    <name evidence="3" type="ORF">HS99_0010575</name>
</gene>